<dbReference type="AlphaFoldDB" id="A0A0C2GPM4"/>
<dbReference type="SUPFAM" id="SSF56436">
    <property type="entry name" value="C-type lectin-like"/>
    <property type="match status" value="1"/>
</dbReference>
<dbReference type="Proteomes" id="UP000054047">
    <property type="component" value="Unassembled WGS sequence"/>
</dbReference>
<dbReference type="Gene3D" id="3.10.100.10">
    <property type="entry name" value="Mannose-Binding Protein A, subunit A"/>
    <property type="match status" value="1"/>
</dbReference>
<feature type="domain" description="C-type lectin" evidence="2">
    <location>
        <begin position="38"/>
        <end position="114"/>
    </location>
</feature>
<dbReference type="InterPro" id="IPR016186">
    <property type="entry name" value="C-type_lectin-like/link_sf"/>
</dbReference>
<keyword evidence="1" id="KW-0732">Signal</keyword>
<accession>A0A0C2GPM4</accession>
<gene>
    <name evidence="3" type="ORF">ANCDUO_08722</name>
</gene>
<dbReference type="InterPro" id="IPR016187">
    <property type="entry name" value="CTDL_fold"/>
</dbReference>
<reference evidence="3 4" key="1">
    <citation type="submission" date="2013-12" db="EMBL/GenBank/DDBJ databases">
        <title>Draft genome of the parsitic nematode Ancylostoma duodenale.</title>
        <authorList>
            <person name="Mitreva M."/>
        </authorList>
    </citation>
    <scope>NUCLEOTIDE SEQUENCE [LARGE SCALE GENOMIC DNA]</scope>
    <source>
        <strain evidence="3 4">Zhejiang</strain>
    </source>
</reference>
<evidence type="ECO:0000259" key="2">
    <source>
        <dbReference type="PROSITE" id="PS50041"/>
    </source>
</evidence>
<protein>
    <recommendedName>
        <fullName evidence="2">C-type lectin domain-containing protein</fullName>
    </recommendedName>
</protein>
<dbReference type="InterPro" id="IPR050111">
    <property type="entry name" value="C-type_lectin/snaclec_domain"/>
</dbReference>
<organism evidence="3 4">
    <name type="scientific">Ancylostoma duodenale</name>
    <dbReference type="NCBI Taxonomy" id="51022"/>
    <lineage>
        <taxon>Eukaryota</taxon>
        <taxon>Metazoa</taxon>
        <taxon>Ecdysozoa</taxon>
        <taxon>Nematoda</taxon>
        <taxon>Chromadorea</taxon>
        <taxon>Rhabditida</taxon>
        <taxon>Rhabditina</taxon>
        <taxon>Rhabditomorpha</taxon>
        <taxon>Strongyloidea</taxon>
        <taxon>Ancylostomatidae</taxon>
        <taxon>Ancylostomatinae</taxon>
        <taxon>Ancylostoma</taxon>
    </lineage>
</organism>
<feature type="chain" id="PRO_5002149498" description="C-type lectin domain-containing protein" evidence="1">
    <location>
        <begin position="17"/>
        <end position="125"/>
    </location>
</feature>
<evidence type="ECO:0000256" key="1">
    <source>
        <dbReference type="SAM" id="SignalP"/>
    </source>
</evidence>
<proteinExistence type="predicted"/>
<dbReference type="EMBL" id="KN730461">
    <property type="protein sequence ID" value="KIH61014.1"/>
    <property type="molecule type" value="Genomic_DNA"/>
</dbReference>
<keyword evidence="4" id="KW-1185">Reference proteome</keyword>
<sequence>MPTIWLIFSVVLTSYAKYDCETEWIAFEPTNSKYKRDCITSPSIGSKRLANFHQAEKLIGIDGQYHTWIGLHRTEDRKGWRWTDDTPVDFTKWAPDQPDDGGTIYTALFNKEDCGHVSFVKHAYI</sequence>
<name>A0A0C2GPM4_9BILA</name>
<dbReference type="Pfam" id="PF00059">
    <property type="entry name" value="Lectin_C"/>
    <property type="match status" value="1"/>
</dbReference>
<feature type="signal peptide" evidence="1">
    <location>
        <begin position="1"/>
        <end position="16"/>
    </location>
</feature>
<dbReference type="PANTHER" id="PTHR22803">
    <property type="entry name" value="MANNOSE, PHOSPHOLIPASE, LECTIN RECEPTOR RELATED"/>
    <property type="match status" value="1"/>
</dbReference>
<dbReference type="PROSITE" id="PS50041">
    <property type="entry name" value="C_TYPE_LECTIN_2"/>
    <property type="match status" value="1"/>
</dbReference>
<evidence type="ECO:0000313" key="3">
    <source>
        <dbReference type="EMBL" id="KIH61014.1"/>
    </source>
</evidence>
<evidence type="ECO:0000313" key="4">
    <source>
        <dbReference type="Proteomes" id="UP000054047"/>
    </source>
</evidence>
<dbReference type="OrthoDB" id="5877441at2759"/>
<dbReference type="InterPro" id="IPR001304">
    <property type="entry name" value="C-type_lectin-like"/>
</dbReference>